<evidence type="ECO:0000313" key="1">
    <source>
        <dbReference type="EMBL" id="CAD7449718.1"/>
    </source>
</evidence>
<protein>
    <submittedName>
        <fullName evidence="1">Uncharacterized protein</fullName>
    </submittedName>
</protein>
<accession>A0A7R9I6V4</accession>
<organism evidence="1">
    <name type="scientific">Timema bartmani</name>
    <dbReference type="NCBI Taxonomy" id="61472"/>
    <lineage>
        <taxon>Eukaryota</taxon>
        <taxon>Metazoa</taxon>
        <taxon>Ecdysozoa</taxon>
        <taxon>Arthropoda</taxon>
        <taxon>Hexapoda</taxon>
        <taxon>Insecta</taxon>
        <taxon>Pterygota</taxon>
        <taxon>Neoptera</taxon>
        <taxon>Polyneoptera</taxon>
        <taxon>Phasmatodea</taxon>
        <taxon>Timematodea</taxon>
        <taxon>Timematoidea</taxon>
        <taxon>Timematidae</taxon>
        <taxon>Timema</taxon>
    </lineage>
</organism>
<name>A0A7R9I6V4_9NEOP</name>
<reference evidence="1" key="1">
    <citation type="submission" date="2020-11" db="EMBL/GenBank/DDBJ databases">
        <authorList>
            <person name="Tran Van P."/>
        </authorList>
    </citation>
    <scope>NUCLEOTIDE SEQUENCE</scope>
</reference>
<proteinExistence type="predicted"/>
<dbReference type="EMBL" id="OD572331">
    <property type="protein sequence ID" value="CAD7449718.1"/>
    <property type="molecule type" value="Genomic_DNA"/>
</dbReference>
<dbReference type="AlphaFoldDB" id="A0A7R9I6V4"/>
<gene>
    <name evidence="1" type="ORF">TBIB3V08_LOCUS11991</name>
</gene>
<sequence length="97" mass="10689">MLSVVVAGVVLERRVNRGQKDVGRRYAIPLCRPLERAGTPCSHIALNLTLRFPKEVVLDLTEVHKDLCPCDTGLRCDANSSICRQEAATLCQDVLLS</sequence>
<dbReference type="Gene3D" id="2.10.80.10">
    <property type="entry name" value="Lipase, subunit A"/>
    <property type="match status" value="1"/>
</dbReference>